<dbReference type="InterPro" id="IPR002401">
    <property type="entry name" value="Cyt_P450_E_grp-I"/>
</dbReference>
<evidence type="ECO:0000256" key="12">
    <source>
        <dbReference type="ARBA" id="ARBA00023136"/>
    </source>
</evidence>
<organism evidence="15 16">
    <name type="scientific">Rhizopogon vinicolor AM-OR11-026</name>
    <dbReference type="NCBI Taxonomy" id="1314800"/>
    <lineage>
        <taxon>Eukaryota</taxon>
        <taxon>Fungi</taxon>
        <taxon>Dikarya</taxon>
        <taxon>Basidiomycota</taxon>
        <taxon>Agaricomycotina</taxon>
        <taxon>Agaricomycetes</taxon>
        <taxon>Agaricomycetidae</taxon>
        <taxon>Boletales</taxon>
        <taxon>Suillineae</taxon>
        <taxon>Rhizopogonaceae</taxon>
        <taxon>Rhizopogon</taxon>
    </lineage>
</organism>
<comment type="subcellular location">
    <subcellularLocation>
        <location evidence="2">Membrane</location>
    </subcellularLocation>
</comment>
<evidence type="ECO:0000256" key="8">
    <source>
        <dbReference type="ARBA" id="ARBA00022989"/>
    </source>
</evidence>
<evidence type="ECO:0000256" key="1">
    <source>
        <dbReference type="ARBA" id="ARBA00001971"/>
    </source>
</evidence>
<keyword evidence="11 14" id="KW-0503">Monooxygenase</keyword>
<proteinExistence type="inferred from homology"/>
<evidence type="ECO:0000313" key="16">
    <source>
        <dbReference type="Proteomes" id="UP000092154"/>
    </source>
</evidence>
<dbReference type="Gene3D" id="1.10.630.10">
    <property type="entry name" value="Cytochrome P450"/>
    <property type="match status" value="1"/>
</dbReference>
<dbReference type="GO" id="GO:0016705">
    <property type="term" value="F:oxidoreductase activity, acting on paired donors, with incorporation or reduction of molecular oxygen"/>
    <property type="evidence" value="ECO:0007669"/>
    <property type="project" value="InterPro"/>
</dbReference>
<gene>
    <name evidence="15" type="ORF">K503DRAFT_692725</name>
</gene>
<dbReference type="InterPro" id="IPR036396">
    <property type="entry name" value="Cyt_P450_sf"/>
</dbReference>
<evidence type="ECO:0000256" key="11">
    <source>
        <dbReference type="ARBA" id="ARBA00023033"/>
    </source>
</evidence>
<dbReference type="PRINTS" id="PR00385">
    <property type="entry name" value="P450"/>
</dbReference>
<protein>
    <submittedName>
        <fullName evidence="15">Cytochrome P450</fullName>
    </submittedName>
</protein>
<evidence type="ECO:0000256" key="13">
    <source>
        <dbReference type="PIRSR" id="PIRSR602401-1"/>
    </source>
</evidence>
<sequence>MDPVSVTAGFAAAVIVYSIYRRYTGISLADVPGPEPASFIMGNTKELYQGQAAEADFKWQAQYGNVIRFKAPFGEDQLMITDPAALQYIFVKSADRFLKSPDRLVIAKMRDGKGIAWASGEDHKRHQKVMLPGFGAPECKAFFPLFKGCAETMSNKWIDVISNSKEQSAVLDMSAWLSRTTLDAIGEVAFDVRFGSLDNNEHALARAYNNMMVDIFGSPSDMQVFFQGVSRYIPSRILEYIGKRSKSPRIVRMREAGNIITSVAKQIVKDKAEVLLQGKGNRDVFSLLVKANMDADAKAKMTEEEMLAQMRTILFTGHETTSTTISWALLELAKNPEMQSRLRAEIRETEATMHKRGDAESTIADFDMPYTAAVIKEVLRFSPAAYHIYRYATQDDILPLSQPITTRFGKVIQELPIPKGTRIVTSIAAYNRNKDLWGEDAHMFNPERWLDGAAKEKKATSLGVYSNLMTFGSGVRACIGWRFAVIEVHAFLTELVGKFEFTLTDKSKWVRREACMVMAPTVEDEVENGVQLPLRVSVAH</sequence>
<keyword evidence="8" id="KW-1133">Transmembrane helix</keyword>
<dbReference type="GO" id="GO:0020037">
    <property type="term" value="F:heme binding"/>
    <property type="evidence" value="ECO:0007669"/>
    <property type="project" value="InterPro"/>
</dbReference>
<comment type="pathway">
    <text evidence="3">Secondary metabolite biosynthesis; terpenoid biosynthesis.</text>
</comment>
<evidence type="ECO:0000256" key="2">
    <source>
        <dbReference type="ARBA" id="ARBA00004370"/>
    </source>
</evidence>
<dbReference type="Proteomes" id="UP000092154">
    <property type="component" value="Unassembled WGS sequence"/>
</dbReference>
<evidence type="ECO:0000256" key="10">
    <source>
        <dbReference type="ARBA" id="ARBA00023004"/>
    </source>
</evidence>
<evidence type="ECO:0000256" key="14">
    <source>
        <dbReference type="RuleBase" id="RU000461"/>
    </source>
</evidence>
<dbReference type="PROSITE" id="PS00086">
    <property type="entry name" value="CYTOCHROME_P450"/>
    <property type="match status" value="1"/>
</dbReference>
<dbReference type="InterPro" id="IPR050121">
    <property type="entry name" value="Cytochrome_P450_monoxygenase"/>
</dbReference>
<evidence type="ECO:0000256" key="4">
    <source>
        <dbReference type="ARBA" id="ARBA00010617"/>
    </source>
</evidence>
<dbReference type="GO" id="GO:0004497">
    <property type="term" value="F:monooxygenase activity"/>
    <property type="evidence" value="ECO:0007669"/>
    <property type="project" value="UniProtKB-KW"/>
</dbReference>
<feature type="binding site" description="axial binding residue" evidence="13">
    <location>
        <position position="478"/>
    </location>
    <ligand>
        <name>heme</name>
        <dbReference type="ChEBI" id="CHEBI:30413"/>
    </ligand>
    <ligandPart>
        <name>Fe</name>
        <dbReference type="ChEBI" id="CHEBI:18248"/>
    </ligandPart>
</feature>
<evidence type="ECO:0000256" key="6">
    <source>
        <dbReference type="ARBA" id="ARBA00022692"/>
    </source>
</evidence>
<dbReference type="EMBL" id="KV448331">
    <property type="protein sequence ID" value="OAX37779.1"/>
    <property type="molecule type" value="Genomic_DNA"/>
</dbReference>
<evidence type="ECO:0000256" key="9">
    <source>
        <dbReference type="ARBA" id="ARBA00023002"/>
    </source>
</evidence>
<keyword evidence="6" id="KW-0812">Transmembrane</keyword>
<keyword evidence="7 13" id="KW-0479">Metal-binding</keyword>
<dbReference type="AlphaFoldDB" id="A0A1B7MYU1"/>
<dbReference type="InterPro" id="IPR001128">
    <property type="entry name" value="Cyt_P450"/>
</dbReference>
<keyword evidence="12" id="KW-0472">Membrane</keyword>
<dbReference type="STRING" id="1314800.A0A1B7MYU1"/>
<evidence type="ECO:0000256" key="3">
    <source>
        <dbReference type="ARBA" id="ARBA00004721"/>
    </source>
</evidence>
<dbReference type="GO" id="GO:0016020">
    <property type="term" value="C:membrane"/>
    <property type="evidence" value="ECO:0007669"/>
    <property type="project" value="UniProtKB-SubCell"/>
</dbReference>
<comment type="cofactor">
    <cofactor evidence="1 13">
        <name>heme</name>
        <dbReference type="ChEBI" id="CHEBI:30413"/>
    </cofactor>
</comment>
<dbReference type="SUPFAM" id="SSF48264">
    <property type="entry name" value="Cytochrome P450"/>
    <property type="match status" value="1"/>
</dbReference>
<dbReference type="CDD" id="cd11069">
    <property type="entry name" value="CYP_FUM15-like"/>
    <property type="match status" value="1"/>
</dbReference>
<dbReference type="PANTHER" id="PTHR24305">
    <property type="entry name" value="CYTOCHROME P450"/>
    <property type="match status" value="1"/>
</dbReference>
<dbReference type="PRINTS" id="PR00463">
    <property type="entry name" value="EP450I"/>
</dbReference>
<name>A0A1B7MYU1_9AGAM</name>
<dbReference type="GO" id="GO:0005506">
    <property type="term" value="F:iron ion binding"/>
    <property type="evidence" value="ECO:0007669"/>
    <property type="project" value="InterPro"/>
</dbReference>
<dbReference type="InterPro" id="IPR017972">
    <property type="entry name" value="Cyt_P450_CS"/>
</dbReference>
<dbReference type="InParanoid" id="A0A1B7MYU1"/>
<keyword evidence="5 13" id="KW-0349">Heme</keyword>
<dbReference type="Pfam" id="PF00067">
    <property type="entry name" value="p450"/>
    <property type="match status" value="1"/>
</dbReference>
<evidence type="ECO:0000256" key="5">
    <source>
        <dbReference type="ARBA" id="ARBA00022617"/>
    </source>
</evidence>
<accession>A0A1B7MYU1</accession>
<dbReference type="OrthoDB" id="1470350at2759"/>
<keyword evidence="9 14" id="KW-0560">Oxidoreductase</keyword>
<keyword evidence="10 13" id="KW-0408">Iron</keyword>
<keyword evidence="16" id="KW-1185">Reference proteome</keyword>
<reference evidence="15 16" key="1">
    <citation type="submission" date="2016-06" db="EMBL/GenBank/DDBJ databases">
        <title>Comparative genomics of the ectomycorrhizal sister species Rhizopogon vinicolor and Rhizopogon vesiculosus (Basidiomycota: Boletales) reveals a divergence of the mating type B locus.</title>
        <authorList>
            <consortium name="DOE Joint Genome Institute"/>
            <person name="Mujic A.B."/>
            <person name="Kuo A."/>
            <person name="Tritt A."/>
            <person name="Lipzen A."/>
            <person name="Chen C."/>
            <person name="Johnson J."/>
            <person name="Sharma A."/>
            <person name="Barry K."/>
            <person name="Grigoriev I.V."/>
            <person name="Spatafora J.W."/>
        </authorList>
    </citation>
    <scope>NUCLEOTIDE SEQUENCE [LARGE SCALE GENOMIC DNA]</scope>
    <source>
        <strain evidence="15 16">AM-OR11-026</strain>
    </source>
</reference>
<evidence type="ECO:0000313" key="15">
    <source>
        <dbReference type="EMBL" id="OAX37779.1"/>
    </source>
</evidence>
<evidence type="ECO:0000256" key="7">
    <source>
        <dbReference type="ARBA" id="ARBA00022723"/>
    </source>
</evidence>
<comment type="similarity">
    <text evidence="4 14">Belongs to the cytochrome P450 family.</text>
</comment>
<dbReference type="PANTHER" id="PTHR24305:SF166">
    <property type="entry name" value="CYTOCHROME P450 12A4, MITOCHONDRIAL-RELATED"/>
    <property type="match status" value="1"/>
</dbReference>